<reference evidence="8" key="1">
    <citation type="journal article" date="2021" name="Cell">
        <title>Tracing the genetic footprints of vertebrate landing in non-teleost ray-finned fishes.</title>
        <authorList>
            <person name="Bi X."/>
            <person name="Wang K."/>
            <person name="Yang L."/>
            <person name="Pan H."/>
            <person name="Jiang H."/>
            <person name="Wei Q."/>
            <person name="Fang M."/>
            <person name="Yu H."/>
            <person name="Zhu C."/>
            <person name="Cai Y."/>
            <person name="He Y."/>
            <person name="Gan X."/>
            <person name="Zeng H."/>
            <person name="Yu D."/>
            <person name="Zhu Y."/>
            <person name="Jiang H."/>
            <person name="Qiu Q."/>
            <person name="Yang H."/>
            <person name="Zhang Y.E."/>
            <person name="Wang W."/>
            <person name="Zhu M."/>
            <person name="He S."/>
            <person name="Zhang G."/>
        </authorList>
    </citation>
    <scope>NUCLEOTIDE SEQUENCE</scope>
    <source>
        <strain evidence="8">Pddl_001</strain>
    </source>
</reference>
<evidence type="ECO:0000313" key="8">
    <source>
        <dbReference type="EMBL" id="MBN3272530.1"/>
    </source>
</evidence>
<feature type="compositionally biased region" description="Low complexity" evidence="6">
    <location>
        <begin position="71"/>
        <end position="83"/>
    </location>
</feature>
<evidence type="ECO:0000256" key="5">
    <source>
        <dbReference type="ARBA" id="ARBA00023242"/>
    </source>
</evidence>
<gene>
    <name evidence="8" type="primary">Phf13_1</name>
    <name evidence="8" type="ORF">GTO93_0008995</name>
</gene>
<feature type="compositionally biased region" description="Basic and acidic residues" evidence="6">
    <location>
        <begin position="445"/>
        <end position="456"/>
    </location>
</feature>
<dbReference type="PANTHER" id="PTHR14571">
    <property type="entry name" value="HISTONE-LYSINE N-METHYLTRANSFERASE SET-26-RELATED"/>
    <property type="match status" value="1"/>
</dbReference>
<comment type="caution">
    <text evidence="8">The sequence shown here is derived from an EMBL/GenBank/DDBJ whole genome shotgun (WGS) entry which is preliminary data.</text>
</comment>
<comment type="subcellular location">
    <subcellularLocation>
        <location evidence="1">Nucleus</location>
    </subcellularLocation>
</comment>
<evidence type="ECO:0000256" key="6">
    <source>
        <dbReference type="SAM" id="MobiDB-lite"/>
    </source>
</evidence>
<dbReference type="InterPro" id="IPR013083">
    <property type="entry name" value="Znf_RING/FYVE/PHD"/>
</dbReference>
<dbReference type="PANTHER" id="PTHR14571:SF13">
    <property type="entry name" value="PHD FINGER PROTEIN 13"/>
    <property type="match status" value="1"/>
</dbReference>
<feature type="non-terminal residue" evidence="8">
    <location>
        <position position="566"/>
    </location>
</feature>
<feature type="compositionally biased region" description="Basic and acidic residues" evidence="6">
    <location>
        <begin position="415"/>
        <end position="437"/>
    </location>
</feature>
<dbReference type="EMBL" id="JAAWVQ010021527">
    <property type="protein sequence ID" value="MBN3272530.1"/>
    <property type="molecule type" value="Genomic_DNA"/>
</dbReference>
<evidence type="ECO:0000256" key="2">
    <source>
        <dbReference type="ARBA" id="ARBA00022723"/>
    </source>
</evidence>
<keyword evidence="3" id="KW-0863">Zinc-finger</keyword>
<feature type="region of interest" description="Disordered" evidence="6">
    <location>
        <begin position="278"/>
        <end position="491"/>
    </location>
</feature>
<dbReference type="SMART" id="SM00249">
    <property type="entry name" value="PHD"/>
    <property type="match status" value="1"/>
</dbReference>
<evidence type="ECO:0000259" key="7">
    <source>
        <dbReference type="SMART" id="SM00249"/>
    </source>
</evidence>
<organism evidence="8 9">
    <name type="scientific">Polyodon spathula</name>
    <name type="common">North American paddlefish</name>
    <name type="synonym">Squalus spathula</name>
    <dbReference type="NCBI Taxonomy" id="7913"/>
    <lineage>
        <taxon>Eukaryota</taxon>
        <taxon>Metazoa</taxon>
        <taxon>Chordata</taxon>
        <taxon>Craniata</taxon>
        <taxon>Vertebrata</taxon>
        <taxon>Euteleostomi</taxon>
        <taxon>Actinopterygii</taxon>
        <taxon>Chondrostei</taxon>
        <taxon>Acipenseriformes</taxon>
        <taxon>Polyodontidae</taxon>
        <taxon>Polyodon</taxon>
    </lineage>
</organism>
<accession>A0ABS2XE96</accession>
<keyword evidence="5" id="KW-0539">Nucleus</keyword>
<evidence type="ECO:0000313" key="9">
    <source>
        <dbReference type="Proteomes" id="UP001166093"/>
    </source>
</evidence>
<feature type="compositionally biased region" description="Basic and acidic residues" evidence="6">
    <location>
        <begin position="387"/>
        <end position="403"/>
    </location>
</feature>
<feature type="compositionally biased region" description="Polar residues" evidence="6">
    <location>
        <begin position="61"/>
        <end position="70"/>
    </location>
</feature>
<dbReference type="InterPro" id="IPR001965">
    <property type="entry name" value="Znf_PHD"/>
</dbReference>
<feature type="compositionally biased region" description="Basic and acidic residues" evidence="6">
    <location>
        <begin position="140"/>
        <end position="154"/>
    </location>
</feature>
<dbReference type="Gene3D" id="3.30.40.10">
    <property type="entry name" value="Zinc/RING finger domain, C3HC4 (zinc finger)"/>
    <property type="match status" value="1"/>
</dbReference>
<feature type="compositionally biased region" description="Basic and acidic residues" evidence="6">
    <location>
        <begin position="221"/>
        <end position="236"/>
    </location>
</feature>
<feature type="compositionally biased region" description="Basic residues" evidence="6">
    <location>
        <begin position="89"/>
        <end position="105"/>
    </location>
</feature>
<feature type="compositionally biased region" description="Basic and acidic residues" evidence="6">
    <location>
        <begin position="308"/>
        <end position="370"/>
    </location>
</feature>
<dbReference type="SUPFAM" id="SSF57903">
    <property type="entry name" value="FYVE/PHD zinc finger"/>
    <property type="match status" value="1"/>
</dbReference>
<dbReference type="Pfam" id="PF13831">
    <property type="entry name" value="PHD_2"/>
    <property type="match status" value="1"/>
</dbReference>
<feature type="non-terminal residue" evidence="8">
    <location>
        <position position="1"/>
    </location>
</feature>
<feature type="region of interest" description="Disordered" evidence="6">
    <location>
        <begin position="1"/>
        <end position="29"/>
    </location>
</feature>
<dbReference type="InterPro" id="IPR011011">
    <property type="entry name" value="Znf_FYVE_PHD"/>
</dbReference>
<dbReference type="InterPro" id="IPR019787">
    <property type="entry name" value="Znf_PHD-finger"/>
</dbReference>
<evidence type="ECO:0000256" key="3">
    <source>
        <dbReference type="ARBA" id="ARBA00022771"/>
    </source>
</evidence>
<sequence>MATQMKPAGFCAGPSPESTMITEPPQKRQRTVEDFNQFCTFVLAYAGYIPYPKEQEPWPRSSLSPRCSTGSTLDSDSWVSSRSSDSHTAARHTKHPKERAGGPKRARSDGVLPGLPAAICGSPASVEKGKRRKQSGKTMPGEKKQRRRTAEGGKRTSLGKVPPTTPTPPPLGSGAGFGVQALGRAGEQQEAGLRGPAATPLSSTRVPGQESFVEPLPQQAEPKREWIPLPLGDHKGTQAVTERPVVKEERLQMKEERQHWYNMGRVEKNIMNWESNWENENKKTGNHHHHHREEDNIYQESVDSAALECKEVKGQKNKDNMDQQSTDIKERKNKDNANHKEKEKNRAEENKHNIDQRDKENSEQQQDKLLIDQCNKCNDIDQADMSNTDHKSKAGIDQMKADNVELASRESAASQEDKDILNLLNEDRVDRKGKDSSIQDEEDSHIDQETGYHTDQESSDTDQQDKAGEDSVTDCSSFCTENTSAESSRMEEDDSWDLITCFCMKPFAGRPMIECNECGTWIHLSCAKIRKSNVPEVFICQRCRDSKQDIRRSNRARTVSRKRFRE</sequence>
<dbReference type="CDD" id="cd15632">
    <property type="entry name" value="PHD_PHF13"/>
    <property type="match status" value="1"/>
</dbReference>
<protein>
    <submittedName>
        <fullName evidence="8">PHF13 protein</fullName>
    </submittedName>
</protein>
<keyword evidence="2" id="KW-0479">Metal-binding</keyword>
<dbReference type="Proteomes" id="UP001166093">
    <property type="component" value="Unassembled WGS sequence"/>
</dbReference>
<dbReference type="InterPro" id="IPR041947">
    <property type="entry name" value="PHD_PHF13"/>
</dbReference>
<proteinExistence type="predicted"/>
<feature type="region of interest" description="Disordered" evidence="6">
    <location>
        <begin position="54"/>
        <end position="247"/>
    </location>
</feature>
<keyword evidence="9" id="KW-1185">Reference proteome</keyword>
<evidence type="ECO:0000256" key="1">
    <source>
        <dbReference type="ARBA" id="ARBA00004123"/>
    </source>
</evidence>
<feature type="compositionally biased region" description="Polar residues" evidence="6">
    <location>
        <begin position="473"/>
        <end position="487"/>
    </location>
</feature>
<evidence type="ECO:0000256" key="4">
    <source>
        <dbReference type="ARBA" id="ARBA00022833"/>
    </source>
</evidence>
<keyword evidence="4" id="KW-0862">Zinc</keyword>
<name>A0ABS2XE96_POLSP</name>
<feature type="domain" description="Zinc finger PHD-type" evidence="7">
    <location>
        <begin position="500"/>
        <end position="544"/>
    </location>
</feature>